<dbReference type="KEGG" id="sns:VC03_01955"/>
<dbReference type="HOGENOM" id="CLU_105432_0_0_0"/>
<dbReference type="AlphaFoldDB" id="A0A0E3ZAN1"/>
<dbReference type="PATRIC" id="fig|1069640.6.peg.373"/>
<dbReference type="EMBL" id="CP011280">
    <property type="protein sequence ID" value="AKC95326.1"/>
    <property type="molecule type" value="Genomic_DNA"/>
</dbReference>
<dbReference type="InterPro" id="IPR024524">
    <property type="entry name" value="DUF3800"/>
</dbReference>
<dbReference type="Proteomes" id="UP000033103">
    <property type="component" value="Chromosome"/>
</dbReference>
<reference evidence="1 2" key="1">
    <citation type="journal article" date="2012" name="BMC Genomics">
        <title>Genomic sequence analysis and characterization of Sneathia amnii sp. nov.</title>
        <authorList>
            <consortium name="Vaginal Microbiome Consortium (additional members)"/>
            <person name="Harwich M.D.Jr."/>
            <person name="Serrano M.G."/>
            <person name="Fettweis J.M."/>
            <person name="Alves J.M."/>
            <person name="Reimers M.A."/>
            <person name="Buck G.A."/>
            <person name="Jefferson K.K."/>
        </authorList>
    </citation>
    <scope>NUCLEOTIDE SEQUENCE [LARGE SCALE GENOMIC DNA]</scope>
    <source>
        <strain evidence="1 2">SN35</strain>
    </source>
</reference>
<proteinExistence type="predicted"/>
<evidence type="ECO:0000313" key="2">
    <source>
        <dbReference type="Proteomes" id="UP000033103"/>
    </source>
</evidence>
<sequence>MNLYIFSDESGVFDKKHNVVFVFAGIVFTDKNSVLKSMNKYINVERHIKRKLNMPKDIELKATMLNEDNKRKLLRSIKCDRRFFVVINQEKVFDRIFDDKKSKQRYLDYAYKMGIKRMLEKMGVDLSQIHNLYIYCDEHTIASNGVYDLKTGIYRELKIGTENFEYNFITKPILPNLQTVTVTYCDSKENALIRYTDILANRLFNILRSNKVVENKKDIITRLP</sequence>
<name>A0A0E3ZAN1_9FUSO</name>
<evidence type="ECO:0008006" key="3">
    <source>
        <dbReference type="Google" id="ProtNLM"/>
    </source>
</evidence>
<gene>
    <name evidence="1" type="ORF">VC03_01955</name>
</gene>
<dbReference type="Pfam" id="PF12686">
    <property type="entry name" value="DUF3800"/>
    <property type="match status" value="1"/>
</dbReference>
<dbReference type="OrthoDB" id="3199559at2"/>
<keyword evidence="2" id="KW-1185">Reference proteome</keyword>
<evidence type="ECO:0000313" key="1">
    <source>
        <dbReference type="EMBL" id="AKC95326.1"/>
    </source>
</evidence>
<dbReference type="RefSeq" id="WP_046328432.1">
    <property type="nucleotide sequence ID" value="NZ_CP011280.1"/>
</dbReference>
<accession>A0A0E3ZAN1</accession>
<protein>
    <recommendedName>
        <fullName evidence="3">DUF3800 domain-containing protein</fullName>
    </recommendedName>
</protein>
<organism evidence="1 2">
    <name type="scientific">Sneathia vaginalis</name>
    <dbReference type="NCBI Taxonomy" id="187101"/>
    <lineage>
        <taxon>Bacteria</taxon>
        <taxon>Fusobacteriati</taxon>
        <taxon>Fusobacteriota</taxon>
        <taxon>Fusobacteriia</taxon>
        <taxon>Fusobacteriales</taxon>
        <taxon>Leptotrichiaceae</taxon>
        <taxon>Sneathia</taxon>
    </lineage>
</organism>